<evidence type="ECO:0000256" key="2">
    <source>
        <dbReference type="ARBA" id="ARBA00005652"/>
    </source>
</evidence>
<feature type="region of interest" description="Disordered" evidence="10">
    <location>
        <begin position="429"/>
        <end position="480"/>
    </location>
</feature>
<dbReference type="OrthoDB" id="1660156at2759"/>
<evidence type="ECO:0000256" key="4">
    <source>
        <dbReference type="ARBA" id="ARBA00022801"/>
    </source>
</evidence>
<dbReference type="Gramene" id="TraesCSU02G032700.5">
    <property type="protein sequence ID" value="TraesCSU02G032700.5"/>
    <property type="gene ID" value="TraesCSU02G032700"/>
</dbReference>
<dbReference type="SUPFAM" id="SSF51445">
    <property type="entry name" value="(Trans)glycosidases"/>
    <property type="match status" value="1"/>
</dbReference>
<dbReference type="PANTHER" id="PTHR31352">
    <property type="entry name" value="BETA-AMYLASE 1, CHLOROPLASTIC"/>
    <property type="match status" value="1"/>
</dbReference>
<dbReference type="PROSITE" id="PS00679">
    <property type="entry name" value="BETA_AMYLASE_2"/>
    <property type="match status" value="1"/>
</dbReference>
<dbReference type="Pfam" id="PF01373">
    <property type="entry name" value="Glyco_hydro_14"/>
    <property type="match status" value="1"/>
</dbReference>
<reference evidence="11" key="2">
    <citation type="submission" date="2018-10" db="UniProtKB">
        <authorList>
            <consortium name="EnsemblPlants"/>
        </authorList>
    </citation>
    <scope>IDENTIFICATION</scope>
</reference>
<dbReference type="PROSITE" id="PS00506">
    <property type="entry name" value="BETA_AMYLASE_1"/>
    <property type="match status" value="1"/>
</dbReference>
<keyword evidence="12" id="KW-1185">Reference proteome</keyword>
<protein>
    <recommendedName>
        <fullName evidence="3 9">Beta-amylase</fullName>
        <ecNumber evidence="3 9">3.2.1.2</ecNumber>
    </recommendedName>
</protein>
<comment type="similarity">
    <text evidence="2 9">Belongs to the glycosyl hydrolase 14 family.</text>
</comment>
<evidence type="ECO:0000256" key="10">
    <source>
        <dbReference type="SAM" id="MobiDB-lite"/>
    </source>
</evidence>
<dbReference type="GO" id="GO:0016161">
    <property type="term" value="F:beta-amylase activity"/>
    <property type="evidence" value="ECO:0007669"/>
    <property type="project" value="UniProtKB-EC"/>
</dbReference>
<evidence type="ECO:0000313" key="11">
    <source>
        <dbReference type="EnsemblPlants" id="TraesCSU02G032700.5"/>
    </source>
</evidence>
<feature type="active site" description="Proton donor" evidence="8">
    <location>
        <position position="185"/>
    </location>
</feature>
<dbReference type="EC" id="3.2.1.2" evidence="3 9"/>
<dbReference type="InterPro" id="IPR018238">
    <property type="entry name" value="Glyco_hydro_14_CS"/>
</dbReference>
<keyword evidence="6 9" id="KW-0326">Glycosidase</keyword>
<evidence type="ECO:0000256" key="5">
    <source>
        <dbReference type="ARBA" id="ARBA00023277"/>
    </source>
</evidence>
<evidence type="ECO:0000313" key="12">
    <source>
        <dbReference type="Proteomes" id="UP000019116"/>
    </source>
</evidence>
<dbReference type="PRINTS" id="PR00750">
    <property type="entry name" value="BETAAMYLASE"/>
</dbReference>
<keyword evidence="7 9" id="KW-0624">Polysaccharide degradation</keyword>
<dbReference type="Gene3D" id="3.20.20.80">
    <property type="entry name" value="Glycosidases"/>
    <property type="match status" value="2"/>
</dbReference>
<dbReference type="EnsemblPlants" id="TraesCSU02G032700.5">
    <property type="protein sequence ID" value="TraesCSU02G032700.5"/>
    <property type="gene ID" value="TraesCSU02G032700"/>
</dbReference>
<dbReference type="GO" id="GO:0000272">
    <property type="term" value="P:polysaccharide catabolic process"/>
    <property type="evidence" value="ECO:0007669"/>
    <property type="project" value="UniProtKB-KW"/>
</dbReference>
<sequence length="480" mass="53058">MEASAQQGNYVQVYVMLPLDIVSVNNRFEKGDELRGQLKRLVEAGVDGVMVDVWWGLVEGKGPRVYDWSAYKQLFELVHEAGLKLQAIMSFHQCGGNVGDVVNIPIPQWVRNVGVSDPDIFYTDQHGTRNIEYLTLGVDDQPLFHGRSAVQMYADYMASFRDNMKEFLDAGLIVDIEVGLGPAGELRYPSYPQSHGWSFPGIGEFICYDKYLQADFKAAAAMVGHPEWEFPRDAGTYNDTPQRTRFFVDNGTYLTEQGRFFLAWYSNNLIKHGDKILDEANKVFLGHTVQLAIKVLSAGWREGLNMACENALPRYDPTAYNTILRNARPHGINKSGPPEHKLFGFTYLRLSNQLVEGQNYVNFKTFVDRMHANLPHDPCVDPVAPLQRSGPELTIEMILQAAQPKLEPFPFEEHTDLPVQGLGGIGGGEVEDPTGGMGGEVQQDPTGGMGGEVQQDPTGGMGGEVEDPTGGMGGELPPTV</sequence>
<reference evidence="11" key="1">
    <citation type="submission" date="2018-08" db="EMBL/GenBank/DDBJ databases">
        <authorList>
            <person name="Rossello M."/>
        </authorList>
    </citation>
    <scope>NUCLEOTIDE SEQUENCE [LARGE SCALE GENOMIC DNA]</scope>
    <source>
        <strain evidence="11">cv. Chinese Spring</strain>
    </source>
</reference>
<dbReference type="PaxDb" id="4565-Traes_5AL_DCEF8DEFD.1"/>
<evidence type="ECO:0000256" key="7">
    <source>
        <dbReference type="ARBA" id="ARBA00023326"/>
    </source>
</evidence>
<proteinExistence type="inferred from homology"/>
<evidence type="ECO:0000256" key="1">
    <source>
        <dbReference type="ARBA" id="ARBA00000546"/>
    </source>
</evidence>
<dbReference type="InterPro" id="IPR001554">
    <property type="entry name" value="Glyco_hydro_14"/>
</dbReference>
<accession>A0A3B6U3N9</accession>
<name>A0A3B6U3N9_WHEAT</name>
<organism evidence="11">
    <name type="scientific">Triticum aestivum</name>
    <name type="common">Wheat</name>
    <dbReference type="NCBI Taxonomy" id="4565"/>
    <lineage>
        <taxon>Eukaryota</taxon>
        <taxon>Viridiplantae</taxon>
        <taxon>Streptophyta</taxon>
        <taxon>Embryophyta</taxon>
        <taxon>Tracheophyta</taxon>
        <taxon>Spermatophyta</taxon>
        <taxon>Magnoliopsida</taxon>
        <taxon>Liliopsida</taxon>
        <taxon>Poales</taxon>
        <taxon>Poaceae</taxon>
        <taxon>BOP clade</taxon>
        <taxon>Pooideae</taxon>
        <taxon>Triticodae</taxon>
        <taxon>Triticeae</taxon>
        <taxon>Triticinae</taxon>
        <taxon>Triticum</taxon>
    </lineage>
</organism>
<dbReference type="Proteomes" id="UP000019116">
    <property type="component" value="Chromosome Un"/>
</dbReference>
<gene>
    <name evidence="11" type="primary">LOC123099243</name>
</gene>
<evidence type="ECO:0000256" key="9">
    <source>
        <dbReference type="RuleBase" id="RU000509"/>
    </source>
</evidence>
<dbReference type="AlphaFoldDB" id="A0A3B6U3N9"/>
<dbReference type="InterPro" id="IPR017853">
    <property type="entry name" value="GH"/>
</dbReference>
<dbReference type="PANTHER" id="PTHR31352:SF39">
    <property type="entry name" value="BETA-AMYLASE"/>
    <property type="match status" value="1"/>
</dbReference>
<keyword evidence="5 9" id="KW-0119">Carbohydrate metabolism</keyword>
<evidence type="ECO:0000256" key="6">
    <source>
        <dbReference type="ARBA" id="ARBA00023295"/>
    </source>
</evidence>
<keyword evidence="4 9" id="KW-0378">Hydrolase</keyword>
<dbReference type="SMR" id="A0A3B6U3N9"/>
<comment type="catalytic activity">
    <reaction evidence="1 9">
        <text>Hydrolysis of (1-&gt;4)-alpha-D-glucosidic linkages in polysaccharides so as to remove successive maltose units from the non-reducing ends of the chains.</text>
        <dbReference type="EC" id="3.2.1.2"/>
    </reaction>
</comment>
<feature type="active site" description="Proton acceptor" evidence="8">
    <location>
        <position position="309"/>
    </location>
</feature>
<evidence type="ECO:0000256" key="8">
    <source>
        <dbReference type="PIRSR" id="PIRSR601554-1"/>
    </source>
</evidence>
<evidence type="ECO:0000256" key="3">
    <source>
        <dbReference type="ARBA" id="ARBA00012594"/>
    </source>
</evidence>